<dbReference type="SUPFAM" id="SSF55073">
    <property type="entry name" value="Nucleotide cyclase"/>
    <property type="match status" value="1"/>
</dbReference>
<dbReference type="GO" id="GO:0005886">
    <property type="term" value="C:plasma membrane"/>
    <property type="evidence" value="ECO:0007669"/>
    <property type="project" value="TreeGrafter"/>
</dbReference>
<dbReference type="PANTHER" id="PTHR45138">
    <property type="entry name" value="REGULATORY COMPONENTS OF SENSORY TRANSDUCTION SYSTEM"/>
    <property type="match status" value="1"/>
</dbReference>
<feature type="domain" description="GGDEF" evidence="2">
    <location>
        <begin position="107"/>
        <end position="235"/>
    </location>
</feature>
<dbReference type="EMBL" id="FQVG01000023">
    <property type="protein sequence ID" value="SHE91099.1"/>
    <property type="molecule type" value="Genomic_DNA"/>
</dbReference>
<keyword evidence="1" id="KW-0472">Membrane</keyword>
<reference evidence="4" key="1">
    <citation type="submission" date="2016-11" db="EMBL/GenBank/DDBJ databases">
        <authorList>
            <person name="Varghese N."/>
            <person name="Submissions S."/>
        </authorList>
    </citation>
    <scope>NUCLEOTIDE SEQUENCE [LARGE SCALE GENOMIC DNA]</scope>
    <source>
        <strain evidence="4">DSM 10124</strain>
    </source>
</reference>
<protein>
    <submittedName>
        <fullName evidence="3">Diguanylate cyclase (GGDEF) domain-containing protein</fullName>
    </submittedName>
</protein>
<feature type="transmembrane region" description="Helical" evidence="1">
    <location>
        <begin position="45"/>
        <end position="63"/>
    </location>
</feature>
<feature type="transmembrane region" description="Helical" evidence="1">
    <location>
        <begin position="7"/>
        <end position="25"/>
    </location>
</feature>
<dbReference type="RefSeq" id="WP_051350546.1">
    <property type="nucleotide sequence ID" value="NZ_FQVG01000023.1"/>
</dbReference>
<organism evidence="3 4">
    <name type="scientific">Caloramator proteoclasticus DSM 10124</name>
    <dbReference type="NCBI Taxonomy" id="1121262"/>
    <lineage>
        <taxon>Bacteria</taxon>
        <taxon>Bacillati</taxon>
        <taxon>Bacillota</taxon>
        <taxon>Clostridia</taxon>
        <taxon>Eubacteriales</taxon>
        <taxon>Clostridiaceae</taxon>
        <taxon>Caloramator</taxon>
    </lineage>
</organism>
<evidence type="ECO:0000313" key="3">
    <source>
        <dbReference type="EMBL" id="SHE91099.1"/>
    </source>
</evidence>
<evidence type="ECO:0000259" key="2">
    <source>
        <dbReference type="PROSITE" id="PS50887"/>
    </source>
</evidence>
<dbReference type="PANTHER" id="PTHR45138:SF23">
    <property type="entry name" value="SIGNALING PROTEIN"/>
    <property type="match status" value="1"/>
</dbReference>
<accession>A0A1M4XC32</accession>
<dbReference type="Pfam" id="PF00990">
    <property type="entry name" value="GGDEF"/>
    <property type="match status" value="1"/>
</dbReference>
<keyword evidence="1" id="KW-1133">Transmembrane helix</keyword>
<dbReference type="InterPro" id="IPR050469">
    <property type="entry name" value="Diguanylate_Cyclase"/>
</dbReference>
<dbReference type="GO" id="GO:0043709">
    <property type="term" value="P:cell adhesion involved in single-species biofilm formation"/>
    <property type="evidence" value="ECO:0007669"/>
    <property type="project" value="TreeGrafter"/>
</dbReference>
<dbReference type="Gene3D" id="3.30.70.270">
    <property type="match status" value="1"/>
</dbReference>
<dbReference type="SMART" id="SM00267">
    <property type="entry name" value="GGDEF"/>
    <property type="match status" value="1"/>
</dbReference>
<dbReference type="CDD" id="cd01949">
    <property type="entry name" value="GGDEF"/>
    <property type="match status" value="1"/>
</dbReference>
<dbReference type="AlphaFoldDB" id="A0A1M4XC32"/>
<proteinExistence type="predicted"/>
<dbReference type="GO" id="GO:1902201">
    <property type="term" value="P:negative regulation of bacterial-type flagellum-dependent cell motility"/>
    <property type="evidence" value="ECO:0007669"/>
    <property type="project" value="TreeGrafter"/>
</dbReference>
<keyword evidence="1" id="KW-0812">Transmembrane</keyword>
<gene>
    <name evidence="3" type="ORF">SAMN02746091_01368</name>
</gene>
<dbReference type="Proteomes" id="UP000184423">
    <property type="component" value="Unassembled WGS sequence"/>
</dbReference>
<dbReference type="InterPro" id="IPR043128">
    <property type="entry name" value="Rev_trsase/Diguanyl_cyclase"/>
</dbReference>
<dbReference type="InterPro" id="IPR029787">
    <property type="entry name" value="Nucleotide_cyclase"/>
</dbReference>
<evidence type="ECO:0000313" key="4">
    <source>
        <dbReference type="Proteomes" id="UP000184423"/>
    </source>
</evidence>
<evidence type="ECO:0000256" key="1">
    <source>
        <dbReference type="SAM" id="Phobius"/>
    </source>
</evidence>
<keyword evidence="4" id="KW-1185">Reference proteome</keyword>
<dbReference type="GO" id="GO:0052621">
    <property type="term" value="F:diguanylate cyclase activity"/>
    <property type="evidence" value="ECO:0007669"/>
    <property type="project" value="TreeGrafter"/>
</dbReference>
<sequence length="235" mass="27344">MKKEDLGVLKISMSYFLLGTIWVFFSDKILFKSLKFSEGYLNYSIIKGIVFIVFSSVFIFVLVKREINKRIKIWEYYATHDAMTKCLNRKAGLEKLNTLLKNYSLRSPISIIYVDLNNLKMINDNYGHSEGDKAIIRISKIFKQSVKKDDFVVRLGGDEFLIVLLNSDEKNAEKIIEVINEKINVLNLSSRVELSISCGVATYTQEYINIEDFINEADRRMYENKKLFHSQLKFA</sequence>
<dbReference type="PROSITE" id="PS50887">
    <property type="entry name" value="GGDEF"/>
    <property type="match status" value="1"/>
</dbReference>
<name>A0A1M4XC32_9CLOT</name>
<dbReference type="InterPro" id="IPR000160">
    <property type="entry name" value="GGDEF_dom"/>
</dbReference>
<dbReference type="NCBIfam" id="TIGR00254">
    <property type="entry name" value="GGDEF"/>
    <property type="match status" value="1"/>
</dbReference>